<evidence type="ECO:0000313" key="2">
    <source>
        <dbReference type="EMBL" id="MQT05645.1"/>
    </source>
</evidence>
<feature type="region of interest" description="Disordered" evidence="1">
    <location>
        <begin position="35"/>
        <end position="73"/>
    </location>
</feature>
<accession>A0A646KTT6</accession>
<evidence type="ECO:0000256" key="1">
    <source>
        <dbReference type="SAM" id="MobiDB-lite"/>
    </source>
</evidence>
<organism evidence="2 3">
    <name type="scientific">Streptomyces jumonjinensis</name>
    <dbReference type="NCBI Taxonomy" id="1945"/>
    <lineage>
        <taxon>Bacteria</taxon>
        <taxon>Bacillati</taxon>
        <taxon>Actinomycetota</taxon>
        <taxon>Actinomycetes</taxon>
        <taxon>Kitasatosporales</taxon>
        <taxon>Streptomycetaceae</taxon>
        <taxon>Streptomyces</taxon>
    </lineage>
</organism>
<keyword evidence="3" id="KW-1185">Reference proteome</keyword>
<comment type="caution">
    <text evidence="2">The sequence shown here is derived from an EMBL/GenBank/DDBJ whole genome shotgun (WGS) entry which is preliminary data.</text>
</comment>
<reference evidence="2 3" key="1">
    <citation type="submission" date="2019-05" db="EMBL/GenBank/DDBJ databases">
        <title>Comparative genomics and metabolomics analyses of clavulanic acid producing Streptomyces species provides insight into specialized metabolism and evolution of beta-lactam biosynthetic gene clusters.</title>
        <authorList>
            <person name="Moore M.A."/>
            <person name="Cruz-Morales P."/>
            <person name="Barona Gomez F."/>
            <person name="Kapil T."/>
        </authorList>
    </citation>
    <scope>NUCLEOTIDE SEQUENCE [LARGE SCALE GENOMIC DNA]</scope>
    <source>
        <strain evidence="2 3">NRRL 5741</strain>
    </source>
</reference>
<protein>
    <submittedName>
        <fullName evidence="2">Uncharacterized protein</fullName>
    </submittedName>
</protein>
<dbReference type="Proteomes" id="UP000419138">
    <property type="component" value="Unassembled WGS sequence"/>
</dbReference>
<proteinExistence type="predicted"/>
<evidence type="ECO:0000313" key="3">
    <source>
        <dbReference type="Proteomes" id="UP000419138"/>
    </source>
</evidence>
<name>A0A646KTT6_STRJU</name>
<dbReference type="EMBL" id="VCLA01000209">
    <property type="protein sequence ID" value="MQT05645.1"/>
    <property type="molecule type" value="Genomic_DNA"/>
</dbReference>
<dbReference type="RefSeq" id="WP_153527267.1">
    <property type="nucleotide sequence ID" value="NZ_VCLA01000209.1"/>
</dbReference>
<sequence length="73" mass="7169">MHRHLARCVPALAVPADGFTVPADGFTAPPAAAVSAPAATLSPPGAAGAASPHPGHTTRCPESAARPDMSLYG</sequence>
<dbReference type="AlphaFoldDB" id="A0A646KTT6"/>
<gene>
    <name evidence="2" type="ORF">FF041_37900</name>
</gene>
<feature type="compositionally biased region" description="Low complexity" evidence="1">
    <location>
        <begin position="35"/>
        <end position="57"/>
    </location>
</feature>